<dbReference type="HOGENOM" id="CLU_061971_1_0_10"/>
<dbReference type="SUPFAM" id="SSF53335">
    <property type="entry name" value="S-adenosyl-L-methionine-dependent methyltransferases"/>
    <property type="match status" value="1"/>
</dbReference>
<evidence type="ECO:0000313" key="3">
    <source>
        <dbReference type="Proteomes" id="UP000007519"/>
    </source>
</evidence>
<dbReference type="InterPro" id="IPR008471">
    <property type="entry name" value="MnmC-like_methylTransf"/>
</dbReference>
<feature type="domain" description="MnmC-like methyltransferase" evidence="1">
    <location>
        <begin position="140"/>
        <end position="227"/>
    </location>
</feature>
<dbReference type="RefSeq" id="WP_015693676.1">
    <property type="nucleotide sequence ID" value="NC_016940.1"/>
</dbReference>
<keyword evidence="2" id="KW-0489">Methyltransferase</keyword>
<dbReference type="NCBIfam" id="NF033855">
    <property type="entry name" value="tRNA_MNMC2"/>
    <property type="match status" value="1"/>
</dbReference>
<dbReference type="AlphaFoldDB" id="H6L145"/>
<evidence type="ECO:0000259" key="1">
    <source>
        <dbReference type="Pfam" id="PF05430"/>
    </source>
</evidence>
<dbReference type="EMBL" id="CP002831">
    <property type="protein sequence ID" value="AFC26081.1"/>
    <property type="molecule type" value="Genomic_DNA"/>
</dbReference>
<keyword evidence="3" id="KW-1185">Reference proteome</keyword>
<dbReference type="InterPro" id="IPR029063">
    <property type="entry name" value="SAM-dependent_MTases_sf"/>
</dbReference>
<dbReference type="Gene3D" id="3.40.50.150">
    <property type="entry name" value="Vaccinia Virus protein VP39"/>
    <property type="match status" value="1"/>
</dbReference>
<dbReference type="Pfam" id="PF05430">
    <property type="entry name" value="Methyltransf_30"/>
    <property type="match status" value="1"/>
</dbReference>
<dbReference type="Proteomes" id="UP000007519">
    <property type="component" value="Chromosome"/>
</dbReference>
<dbReference type="eggNOG" id="COG4121">
    <property type="taxonomic scope" value="Bacteria"/>
</dbReference>
<protein>
    <submittedName>
        <fullName evidence="2">5-methylaminomethyl-2-thiouridine methyltransferase</fullName>
    </submittedName>
</protein>
<dbReference type="OrthoDB" id="9786494at2"/>
<dbReference type="PANTHER" id="PTHR39963">
    <property type="entry name" value="SLL0983 PROTEIN"/>
    <property type="match status" value="1"/>
</dbReference>
<dbReference type="GO" id="GO:0032259">
    <property type="term" value="P:methylation"/>
    <property type="evidence" value="ECO:0007669"/>
    <property type="project" value="UniProtKB-KW"/>
</dbReference>
<dbReference type="STRING" id="984262.SGRA_3354"/>
<dbReference type="KEGG" id="sgn:SGRA_3354"/>
<name>H6L145_SAPGL</name>
<sequence length="229" mass="25389">MQADSNAKIILTADGSHSLESAKFAASYHSTHGAIQETDTVFIQAALAHQLTKGPEQLAILEIGFGTGLNALMSYLYSQKEAPQCQIQYLALEAYPISNETAAALNYTQELAAPTSQATFLAMHSQPNRWQTLAENFNFCLNIQRFEDLSAQNAFDIVYYDAFSPNVQAELWEEPMLKKIYEAMRPGACLTTYCAKGAFKRLLKSIGFRVEALPGPKGKREMTRAFKEA</sequence>
<reference evidence="2 3" key="1">
    <citation type="journal article" date="2012" name="Stand. Genomic Sci.">
        <title>Complete genome sequencing and analysis of Saprospira grandis str. Lewin, a predatory marine bacterium.</title>
        <authorList>
            <person name="Saw J.H."/>
            <person name="Yuryev A."/>
            <person name="Kanbe M."/>
            <person name="Hou S."/>
            <person name="Young A.G."/>
            <person name="Aizawa S."/>
            <person name="Alam M."/>
        </authorList>
    </citation>
    <scope>NUCLEOTIDE SEQUENCE [LARGE SCALE GENOMIC DNA]</scope>
    <source>
        <strain evidence="2 3">Lewin</strain>
    </source>
</reference>
<dbReference type="PANTHER" id="PTHR39963:SF1">
    <property type="entry name" value="MNMC-LIKE METHYLTRANSFERASE DOMAIN-CONTAINING PROTEIN"/>
    <property type="match status" value="1"/>
</dbReference>
<dbReference type="GO" id="GO:0016645">
    <property type="term" value="F:oxidoreductase activity, acting on the CH-NH group of donors"/>
    <property type="evidence" value="ECO:0007669"/>
    <property type="project" value="InterPro"/>
</dbReference>
<keyword evidence="2" id="KW-0808">Transferase</keyword>
<evidence type="ECO:0000313" key="2">
    <source>
        <dbReference type="EMBL" id="AFC26081.1"/>
    </source>
</evidence>
<dbReference type="InterPro" id="IPR047785">
    <property type="entry name" value="tRNA_MNMC2"/>
</dbReference>
<gene>
    <name evidence="2" type="ordered locus">SGRA_3354</name>
</gene>
<accession>H6L145</accession>
<dbReference type="GO" id="GO:0004808">
    <property type="term" value="F:tRNA (5-methylaminomethyl-2-thiouridylate)(34)-methyltransferase activity"/>
    <property type="evidence" value="ECO:0007669"/>
    <property type="project" value="InterPro"/>
</dbReference>
<proteinExistence type="predicted"/>
<organism evidence="2 3">
    <name type="scientific">Saprospira grandis (strain Lewin)</name>
    <dbReference type="NCBI Taxonomy" id="984262"/>
    <lineage>
        <taxon>Bacteria</taxon>
        <taxon>Pseudomonadati</taxon>
        <taxon>Bacteroidota</taxon>
        <taxon>Saprospiria</taxon>
        <taxon>Saprospirales</taxon>
        <taxon>Saprospiraceae</taxon>
        <taxon>Saprospira</taxon>
    </lineage>
</organism>